<evidence type="ECO:0000256" key="2">
    <source>
        <dbReference type="SAM" id="Phobius"/>
    </source>
</evidence>
<dbReference type="KEGG" id="bpg:Bathy03g00260"/>
<proteinExistence type="predicted"/>
<dbReference type="EMBL" id="FO082276">
    <property type="protein sequence ID" value="CCO15410.1"/>
    <property type="molecule type" value="Genomic_DNA"/>
</dbReference>
<feature type="transmembrane region" description="Helical" evidence="2">
    <location>
        <begin position="207"/>
        <end position="236"/>
    </location>
</feature>
<feature type="region of interest" description="Disordered" evidence="1">
    <location>
        <begin position="96"/>
        <end position="139"/>
    </location>
</feature>
<keyword evidence="2" id="KW-0472">Membrane</keyword>
<accession>K8ESN3</accession>
<feature type="transmembrane region" description="Helical" evidence="2">
    <location>
        <begin position="343"/>
        <end position="370"/>
    </location>
</feature>
<reference evidence="3 4" key="1">
    <citation type="submission" date="2011-10" db="EMBL/GenBank/DDBJ databases">
        <authorList>
            <person name="Genoscope - CEA"/>
        </authorList>
    </citation>
    <scope>NUCLEOTIDE SEQUENCE [LARGE SCALE GENOMIC DNA]</scope>
    <source>
        <strain evidence="3 4">RCC 1105</strain>
    </source>
</reference>
<dbReference type="GeneID" id="19016564"/>
<name>K8ESN3_9CHLO</name>
<dbReference type="RefSeq" id="XP_007513973.1">
    <property type="nucleotide sequence ID" value="XM_007513911.1"/>
</dbReference>
<feature type="transmembrane region" description="Helical" evidence="2">
    <location>
        <begin position="409"/>
        <end position="429"/>
    </location>
</feature>
<gene>
    <name evidence="3" type="ORF">Bathy03g00260</name>
</gene>
<keyword evidence="2" id="KW-0812">Transmembrane</keyword>
<keyword evidence="4" id="KW-1185">Reference proteome</keyword>
<keyword evidence="2" id="KW-1133">Transmembrane helix</keyword>
<dbReference type="Proteomes" id="UP000198341">
    <property type="component" value="Chromosome 3"/>
</dbReference>
<evidence type="ECO:0000313" key="4">
    <source>
        <dbReference type="Proteomes" id="UP000198341"/>
    </source>
</evidence>
<evidence type="ECO:0000313" key="3">
    <source>
        <dbReference type="EMBL" id="CCO15410.1"/>
    </source>
</evidence>
<feature type="compositionally biased region" description="Basic and acidic residues" evidence="1">
    <location>
        <begin position="96"/>
        <end position="110"/>
    </location>
</feature>
<feature type="region of interest" description="Disordered" evidence="1">
    <location>
        <begin position="159"/>
        <end position="180"/>
    </location>
</feature>
<dbReference type="AlphaFoldDB" id="K8ESN3"/>
<protein>
    <submittedName>
        <fullName evidence="3">Uncharacterized protein</fullName>
    </submittedName>
</protein>
<organism evidence="3 4">
    <name type="scientific">Bathycoccus prasinos</name>
    <dbReference type="NCBI Taxonomy" id="41875"/>
    <lineage>
        <taxon>Eukaryota</taxon>
        <taxon>Viridiplantae</taxon>
        <taxon>Chlorophyta</taxon>
        <taxon>Mamiellophyceae</taxon>
        <taxon>Mamiellales</taxon>
        <taxon>Bathycoccaceae</taxon>
        <taxon>Bathycoccus</taxon>
    </lineage>
</organism>
<feature type="transmembrane region" description="Helical" evidence="2">
    <location>
        <begin position="267"/>
        <end position="293"/>
    </location>
</feature>
<evidence type="ECO:0000256" key="1">
    <source>
        <dbReference type="SAM" id="MobiDB-lite"/>
    </source>
</evidence>
<sequence length="461" mass="51988">MGSLSLPCFDSVTRVSRGEKEIGAVELETDKFDFEQGNNNNKENILMNKPTKNDWVCIANSECQATNRRGGLYCRMCGTAYKESYVKLKQMQKIQREEEKKRKKEEREAQARSSSMLNRDFTNSKKKEEKSENDDDDDVDLESSLMFLTMSNASITSKRSGGDFADGGAGESGQKKGDETRKRLAEALTWEEVKEEQLKKSFPLMSFAFFAAFVYILVPICVCFFGVVFAGAISYLEDWSLEHSFFFIVGEIVKSPINLNNNMDYPIHPSGVCLSVMLSIWSYLIILTTVALLSDLEIIKFWAFKMEAVLVDVFRVTLLSDSDARARAIGSRSVFFSFKVGEILGLASFMLIFAPFMITVVGSLTTLLLYETEGITYRKALTLSLRGLSLGRSYDETILKLNNPASLVYILYLCCTEMAIGTIFVGFLFQSHFKKNWFPAKWARARRKRNSSGGKAERAPA</sequence>